<dbReference type="AlphaFoldDB" id="A0A927BLG3"/>
<dbReference type="Gene3D" id="3.40.50.300">
    <property type="entry name" value="P-loop containing nucleotide triphosphate hydrolases"/>
    <property type="match status" value="1"/>
</dbReference>
<dbReference type="InterPro" id="IPR039421">
    <property type="entry name" value="Type_1_exporter"/>
</dbReference>
<keyword evidence="2" id="KW-0547">Nucleotide-binding</keyword>
<dbReference type="EMBL" id="JACWUS010000005">
    <property type="protein sequence ID" value="MBD2829890.1"/>
    <property type="molecule type" value="Genomic_DNA"/>
</dbReference>
<dbReference type="PANTHER" id="PTHR43394:SF1">
    <property type="entry name" value="ATP-BINDING CASSETTE SUB-FAMILY B MEMBER 10, MITOCHONDRIAL"/>
    <property type="match status" value="1"/>
</dbReference>
<dbReference type="GO" id="GO:0015421">
    <property type="term" value="F:ABC-type oligopeptide transporter activity"/>
    <property type="evidence" value="ECO:0007669"/>
    <property type="project" value="TreeGrafter"/>
</dbReference>
<proteinExistence type="predicted"/>
<name>A0A927BLG3_STRGL</name>
<evidence type="ECO:0000313" key="2">
    <source>
        <dbReference type="EMBL" id="MBD2829890.1"/>
    </source>
</evidence>
<dbReference type="PANTHER" id="PTHR43394">
    <property type="entry name" value="ATP-DEPENDENT PERMEASE MDL1, MITOCHONDRIAL"/>
    <property type="match status" value="1"/>
</dbReference>
<protein>
    <submittedName>
        <fullName evidence="2">ABC transporter ATP-binding protein</fullName>
    </submittedName>
</protein>
<dbReference type="InterPro" id="IPR027417">
    <property type="entry name" value="P-loop_NTPase"/>
</dbReference>
<accession>A0A927BLG3</accession>
<dbReference type="SUPFAM" id="SSF52540">
    <property type="entry name" value="P-loop containing nucleoside triphosphate hydrolases"/>
    <property type="match status" value="1"/>
</dbReference>
<reference evidence="2" key="1">
    <citation type="journal article" date="2020" name="PLoS ONE">
        <title>Isolation and characterization of Streptomyces bacteriophages and Streptomyces strains encoding biosynthetic arsenals: Streptomyces strains and phages for antibiotic discovery.</title>
        <authorList>
            <person name="Montano E.T."/>
            <person name="Nideffer J.F."/>
            <person name="Brumage L."/>
            <person name="Erb M."/>
            <person name="Derman A.I."/>
            <person name="Davis J.P."/>
            <person name="Estrada E."/>
            <person name="Fu S."/>
            <person name="Le D."/>
            <person name="Vuppala A."/>
            <person name="Tran C."/>
            <person name="Luterstein E."/>
            <person name="Lakkaraju S."/>
            <person name="Panchagnula S."/>
            <person name="Ren C."/>
            <person name="Doan J."/>
            <person name="Tran S."/>
            <person name="Soriano J."/>
            <person name="Fujita Y."/>
            <person name="Gutala P."/>
            <person name="Fujii Q."/>
            <person name="Lee M."/>
            <person name="Bui A."/>
            <person name="Villarreal C."/>
            <person name="Shing S.R."/>
            <person name="Kim S."/>
            <person name="Freeman D."/>
            <person name="Racha V."/>
            <person name="Ho A."/>
            <person name="Kumar P."/>
            <person name="Falah K."/>
            <person name="Dawson T."/>
            <person name="Enustun E."/>
            <person name="Prichard A."/>
            <person name="Gomez A."/>
            <person name="Khanna K."/>
            <person name="Trigg S."/>
            <person name="Fernandez L."/>
            <person name="Pogliano K."/>
            <person name="Pogliano J."/>
        </authorList>
    </citation>
    <scope>NUCLEOTIDE SEQUENCE</scope>
    <source>
        <strain evidence="2">QF2</strain>
    </source>
</reference>
<evidence type="ECO:0000259" key="1">
    <source>
        <dbReference type="Pfam" id="PF00005"/>
    </source>
</evidence>
<organism evidence="2">
    <name type="scientific">Streptomyces globisporus</name>
    <dbReference type="NCBI Taxonomy" id="1908"/>
    <lineage>
        <taxon>Bacteria</taxon>
        <taxon>Bacillati</taxon>
        <taxon>Actinomycetota</taxon>
        <taxon>Actinomycetes</taxon>
        <taxon>Kitasatosporales</taxon>
        <taxon>Streptomycetaceae</taxon>
        <taxon>Streptomyces</taxon>
    </lineage>
</organism>
<comment type="caution">
    <text evidence="2">The sequence shown here is derived from an EMBL/GenBank/DDBJ whole genome shotgun (WGS) entry which is preliminary data.</text>
</comment>
<dbReference type="GO" id="GO:0016887">
    <property type="term" value="F:ATP hydrolysis activity"/>
    <property type="evidence" value="ECO:0007669"/>
    <property type="project" value="InterPro"/>
</dbReference>
<dbReference type="InterPro" id="IPR003439">
    <property type="entry name" value="ABC_transporter-like_ATP-bd"/>
</dbReference>
<dbReference type="Pfam" id="PF00005">
    <property type="entry name" value="ABC_tran"/>
    <property type="match status" value="1"/>
</dbReference>
<feature type="domain" description="ABC transporter" evidence="1">
    <location>
        <begin position="13"/>
        <end position="92"/>
    </location>
</feature>
<keyword evidence="2" id="KW-0067">ATP-binding</keyword>
<dbReference type="GO" id="GO:0005524">
    <property type="term" value="F:ATP binding"/>
    <property type="evidence" value="ECO:0007669"/>
    <property type="project" value="UniProtKB-KW"/>
</dbReference>
<gene>
    <name evidence="2" type="ORF">ID875_21215</name>
</gene>
<sequence length="173" mass="18584">MLPQDIARWQATLRENITLGQGDQSDTAVLNAARAGGATDVIDALPDGLDTYIRPAQSGGRDLSGGQWLRIAAARAYARTNAPLLICDEPTSALDPRAEQAAYDRIRELAADRTVILITHRLGSTQHADRIIVLDHGRVLENGTHTELLAAAGEYATMWATQARAYTSAPVPS</sequence>